<feature type="transmembrane region" description="Helical" evidence="1">
    <location>
        <begin position="75"/>
        <end position="99"/>
    </location>
</feature>
<dbReference type="AlphaFoldDB" id="A0A917VBL2"/>
<name>A0A917VBL2_9NOCA</name>
<reference evidence="2" key="2">
    <citation type="submission" date="2020-09" db="EMBL/GenBank/DDBJ databases">
        <authorList>
            <person name="Sun Q."/>
            <person name="Zhou Y."/>
        </authorList>
    </citation>
    <scope>NUCLEOTIDE SEQUENCE</scope>
    <source>
        <strain evidence="2">CGMCC 4.7278</strain>
    </source>
</reference>
<evidence type="ECO:0000313" key="2">
    <source>
        <dbReference type="EMBL" id="GGK61762.1"/>
    </source>
</evidence>
<reference evidence="2" key="1">
    <citation type="journal article" date="2014" name="Int. J. Syst. Evol. Microbiol.">
        <title>Complete genome sequence of Corynebacterium casei LMG S-19264T (=DSM 44701T), isolated from a smear-ripened cheese.</title>
        <authorList>
            <consortium name="US DOE Joint Genome Institute (JGI-PGF)"/>
            <person name="Walter F."/>
            <person name="Albersmeier A."/>
            <person name="Kalinowski J."/>
            <person name="Ruckert C."/>
        </authorList>
    </citation>
    <scope>NUCLEOTIDE SEQUENCE</scope>
    <source>
        <strain evidence="2">CGMCC 4.7278</strain>
    </source>
</reference>
<keyword evidence="1" id="KW-1133">Transmembrane helix</keyword>
<keyword evidence="3" id="KW-1185">Reference proteome</keyword>
<keyword evidence="1" id="KW-0472">Membrane</keyword>
<evidence type="ECO:0000256" key="1">
    <source>
        <dbReference type="SAM" id="Phobius"/>
    </source>
</evidence>
<sequence>MTRPFRYVRDDWFGPASFIAATVGLLCIALPYTKVVPHGSGWLVATPLVAGAALLAMSGLSIAPRIRLRRTGIGLLAAFAAFILAIPCFLAGLALSTIFR</sequence>
<feature type="transmembrane region" description="Helical" evidence="1">
    <location>
        <begin position="44"/>
        <end position="63"/>
    </location>
</feature>
<organism evidence="2 3">
    <name type="scientific">Nocardia camponoti</name>
    <dbReference type="NCBI Taxonomy" id="1616106"/>
    <lineage>
        <taxon>Bacteria</taxon>
        <taxon>Bacillati</taxon>
        <taxon>Actinomycetota</taxon>
        <taxon>Actinomycetes</taxon>
        <taxon>Mycobacteriales</taxon>
        <taxon>Nocardiaceae</taxon>
        <taxon>Nocardia</taxon>
    </lineage>
</organism>
<gene>
    <name evidence="2" type="ORF">GCM10011591_37550</name>
</gene>
<evidence type="ECO:0000313" key="3">
    <source>
        <dbReference type="Proteomes" id="UP000612956"/>
    </source>
</evidence>
<accession>A0A917VBL2</accession>
<dbReference type="EMBL" id="BMMW01000004">
    <property type="protein sequence ID" value="GGK61762.1"/>
    <property type="molecule type" value="Genomic_DNA"/>
</dbReference>
<comment type="caution">
    <text evidence="2">The sequence shown here is derived from an EMBL/GenBank/DDBJ whole genome shotgun (WGS) entry which is preliminary data.</text>
</comment>
<keyword evidence="1" id="KW-0812">Transmembrane</keyword>
<dbReference type="Proteomes" id="UP000612956">
    <property type="component" value="Unassembled WGS sequence"/>
</dbReference>
<proteinExistence type="predicted"/>
<protein>
    <submittedName>
        <fullName evidence="2">Uncharacterized protein</fullName>
    </submittedName>
</protein>
<feature type="transmembrane region" description="Helical" evidence="1">
    <location>
        <begin position="12"/>
        <end position="32"/>
    </location>
</feature>
<dbReference type="RefSeq" id="WP_188830352.1">
    <property type="nucleotide sequence ID" value="NZ_BMMW01000004.1"/>
</dbReference>